<dbReference type="Proteomes" id="UP001596137">
    <property type="component" value="Unassembled WGS sequence"/>
</dbReference>
<dbReference type="EMBL" id="JBHSRF010000008">
    <property type="protein sequence ID" value="MFC6081279.1"/>
    <property type="molecule type" value="Genomic_DNA"/>
</dbReference>
<keyword evidence="1" id="KW-0732">Signal</keyword>
<dbReference type="PROSITE" id="PS51257">
    <property type="entry name" value="PROKAR_LIPOPROTEIN"/>
    <property type="match status" value="1"/>
</dbReference>
<sequence>MQPPRLPVSALLLLLLALLLAGTTACGGAAPPPAAAGTVKTLVASIAGGTVSPAPGRVDVARGQTVRITVTSDVADVLHVHGYDKSVSLRPGVAGTVEFVADTSGIFEVETHEQELQLFQLLVR</sequence>
<name>A0ABW1ND48_9ACTN</name>
<dbReference type="InterPro" id="IPR008972">
    <property type="entry name" value="Cupredoxin"/>
</dbReference>
<comment type="caution">
    <text evidence="2">The sequence shown here is derived from an EMBL/GenBank/DDBJ whole genome shotgun (WGS) entry which is preliminary data.</text>
</comment>
<evidence type="ECO:0008006" key="4">
    <source>
        <dbReference type="Google" id="ProtNLM"/>
    </source>
</evidence>
<organism evidence="2 3">
    <name type="scientific">Sphaerisporangium aureirubrum</name>
    <dbReference type="NCBI Taxonomy" id="1544736"/>
    <lineage>
        <taxon>Bacteria</taxon>
        <taxon>Bacillati</taxon>
        <taxon>Actinomycetota</taxon>
        <taxon>Actinomycetes</taxon>
        <taxon>Streptosporangiales</taxon>
        <taxon>Streptosporangiaceae</taxon>
        <taxon>Sphaerisporangium</taxon>
    </lineage>
</organism>
<reference evidence="3" key="1">
    <citation type="journal article" date="2019" name="Int. J. Syst. Evol. Microbiol.">
        <title>The Global Catalogue of Microorganisms (GCM) 10K type strain sequencing project: providing services to taxonomists for standard genome sequencing and annotation.</title>
        <authorList>
            <consortium name="The Broad Institute Genomics Platform"/>
            <consortium name="The Broad Institute Genome Sequencing Center for Infectious Disease"/>
            <person name="Wu L."/>
            <person name="Ma J."/>
        </authorList>
    </citation>
    <scope>NUCLEOTIDE SEQUENCE [LARGE SCALE GENOMIC DNA]</scope>
    <source>
        <strain evidence="3">JCM 30346</strain>
    </source>
</reference>
<dbReference type="SUPFAM" id="SSF49503">
    <property type="entry name" value="Cupredoxins"/>
    <property type="match status" value="1"/>
</dbReference>
<evidence type="ECO:0000256" key="1">
    <source>
        <dbReference type="SAM" id="SignalP"/>
    </source>
</evidence>
<keyword evidence="3" id="KW-1185">Reference proteome</keyword>
<evidence type="ECO:0000313" key="2">
    <source>
        <dbReference type="EMBL" id="MFC6081279.1"/>
    </source>
</evidence>
<feature type="chain" id="PRO_5046753596" description="EfeO-type cupredoxin-like domain-containing protein" evidence="1">
    <location>
        <begin position="30"/>
        <end position="124"/>
    </location>
</feature>
<evidence type="ECO:0000313" key="3">
    <source>
        <dbReference type="Proteomes" id="UP001596137"/>
    </source>
</evidence>
<dbReference type="Gene3D" id="2.60.40.420">
    <property type="entry name" value="Cupredoxins - blue copper proteins"/>
    <property type="match status" value="1"/>
</dbReference>
<protein>
    <recommendedName>
        <fullName evidence="4">EfeO-type cupredoxin-like domain-containing protein</fullName>
    </recommendedName>
</protein>
<feature type="signal peptide" evidence="1">
    <location>
        <begin position="1"/>
        <end position="29"/>
    </location>
</feature>
<gene>
    <name evidence="2" type="ORF">ACFP1K_08920</name>
</gene>
<proteinExistence type="predicted"/>
<accession>A0ABW1ND48</accession>
<dbReference type="RefSeq" id="WP_380748941.1">
    <property type="nucleotide sequence ID" value="NZ_JBHSRF010000008.1"/>
</dbReference>